<evidence type="ECO:0000256" key="5">
    <source>
        <dbReference type="ARBA" id="ARBA00022977"/>
    </source>
</evidence>
<feature type="domain" description="Thiamine phosphate synthase/TenI" evidence="12">
    <location>
        <begin position="7"/>
        <end position="170"/>
    </location>
</feature>
<comment type="function">
    <text evidence="9">Condenses 4-methyl-5-(beta-hydroxyethyl)thiazole monophosphate (THZ-P) and 2-methyl-4-amino-5-hydroxymethyl pyrimidine pyrophosphate (HMP-PP) to form thiamine monophosphate (TMP).</text>
</comment>
<evidence type="ECO:0000256" key="3">
    <source>
        <dbReference type="ARBA" id="ARBA00022723"/>
    </source>
</evidence>
<dbReference type="KEGG" id="hce:HCW_00275"/>
<sequence>MTNLYGIYAISDESLTPYTTLIAQLKSAIKGGIKIFQLRDKHNNDAKLLPIVQELNALCKQHNVAFFLNDRLELAIKAQVFGVHLGKEDATILQAKKYFKGKIGISCYGSLKEAQKMQDLGASYVAFGACFNSPSKPLAPIIDLNLLKNARESLKIPICAIGGITLSLLKTHHSLKYAHMLAFISDLWGLKNERSLDEITNHANQLNQAFNI</sequence>
<dbReference type="GO" id="GO:0009228">
    <property type="term" value="P:thiamine biosynthetic process"/>
    <property type="evidence" value="ECO:0007669"/>
    <property type="project" value="UniProtKB-KW"/>
</dbReference>
<keyword evidence="3 9" id="KW-0479">Metal-binding</keyword>
<dbReference type="GO" id="GO:0004789">
    <property type="term" value="F:thiamine-phosphate diphosphorylase activity"/>
    <property type="evidence" value="ECO:0007669"/>
    <property type="project" value="UniProtKB-UniRule"/>
</dbReference>
<dbReference type="RefSeq" id="WP_014660228.1">
    <property type="nucleotide sequence ID" value="NC_017737.1"/>
</dbReference>
<dbReference type="NCBIfam" id="TIGR00693">
    <property type="entry name" value="thiE"/>
    <property type="match status" value="1"/>
</dbReference>
<comment type="cofactor">
    <cofactor evidence="9">
        <name>Mg(2+)</name>
        <dbReference type="ChEBI" id="CHEBI:18420"/>
    </cofactor>
    <text evidence="9">Binds 1 Mg(2+) ion per subunit.</text>
</comment>
<dbReference type="AlphaFoldDB" id="I0EK83"/>
<feature type="binding site" evidence="9">
    <location>
        <position position="163"/>
    </location>
    <ligand>
        <name>2-[(2R,5Z)-2-carboxy-4-methylthiazol-5(2H)-ylidene]ethyl phosphate</name>
        <dbReference type="ChEBI" id="CHEBI:62899"/>
    </ligand>
</feature>
<feature type="binding site" evidence="9">
    <location>
        <position position="70"/>
    </location>
    <ligand>
        <name>Mg(2+)</name>
        <dbReference type="ChEBI" id="CHEBI:18420"/>
    </ligand>
</feature>
<dbReference type="CDD" id="cd00564">
    <property type="entry name" value="TMP_TenI"/>
    <property type="match status" value="1"/>
</dbReference>
<organism evidence="13 14">
    <name type="scientific">Helicobacter cetorum (strain ATCC BAA-429 / MIT 00-7128)</name>
    <dbReference type="NCBI Taxonomy" id="182217"/>
    <lineage>
        <taxon>Bacteria</taxon>
        <taxon>Pseudomonadati</taxon>
        <taxon>Campylobacterota</taxon>
        <taxon>Epsilonproteobacteria</taxon>
        <taxon>Campylobacterales</taxon>
        <taxon>Helicobacteraceae</taxon>
        <taxon>Helicobacter</taxon>
    </lineage>
</organism>
<dbReference type="Pfam" id="PF02581">
    <property type="entry name" value="TMP-TENI"/>
    <property type="match status" value="1"/>
</dbReference>
<dbReference type="HAMAP" id="MF_00097">
    <property type="entry name" value="TMP_synthase"/>
    <property type="match status" value="1"/>
</dbReference>
<dbReference type="GO" id="GO:0000287">
    <property type="term" value="F:magnesium ion binding"/>
    <property type="evidence" value="ECO:0007669"/>
    <property type="project" value="UniProtKB-UniRule"/>
</dbReference>
<comment type="catalytic activity">
    <reaction evidence="6 9 10">
        <text>4-methyl-5-(2-phosphooxyethyl)-thiazole + 4-amino-2-methyl-5-(diphosphooxymethyl)pyrimidine + H(+) = thiamine phosphate + diphosphate</text>
        <dbReference type="Rhea" id="RHEA:22328"/>
        <dbReference type="ChEBI" id="CHEBI:15378"/>
        <dbReference type="ChEBI" id="CHEBI:33019"/>
        <dbReference type="ChEBI" id="CHEBI:37575"/>
        <dbReference type="ChEBI" id="CHEBI:57841"/>
        <dbReference type="ChEBI" id="CHEBI:58296"/>
        <dbReference type="EC" id="2.5.1.3"/>
    </reaction>
</comment>
<keyword evidence="2 9" id="KW-0808">Transferase</keyword>
<dbReference type="STRING" id="182217.HCW_00275"/>
<dbReference type="InterPro" id="IPR036206">
    <property type="entry name" value="ThiamineP_synth_sf"/>
</dbReference>
<feature type="binding site" evidence="9">
    <location>
        <position position="106"/>
    </location>
    <ligand>
        <name>4-amino-2-methyl-5-(diphosphooxymethyl)pyrimidine</name>
        <dbReference type="ChEBI" id="CHEBI:57841"/>
    </ligand>
</feature>
<feature type="binding site" evidence="9">
    <location>
        <begin position="37"/>
        <end position="41"/>
    </location>
    <ligand>
        <name>4-amino-2-methyl-5-(diphosphooxymethyl)pyrimidine</name>
        <dbReference type="ChEBI" id="CHEBI:57841"/>
    </ligand>
</feature>
<evidence type="ECO:0000256" key="1">
    <source>
        <dbReference type="ARBA" id="ARBA00005165"/>
    </source>
</evidence>
<evidence type="ECO:0000256" key="6">
    <source>
        <dbReference type="ARBA" id="ARBA00047334"/>
    </source>
</evidence>
<dbReference type="eggNOG" id="COG0352">
    <property type="taxonomic scope" value="Bacteria"/>
</dbReference>
<dbReference type="EC" id="2.5.1.3" evidence="9"/>
<feature type="binding site" evidence="9">
    <location>
        <begin position="133"/>
        <end position="135"/>
    </location>
    <ligand>
        <name>2-[(2R,5Z)-2-carboxy-4-methylthiazol-5(2H)-ylidene]ethyl phosphate</name>
        <dbReference type="ChEBI" id="CHEBI:62899"/>
    </ligand>
</feature>
<dbReference type="PANTHER" id="PTHR20857:SF15">
    <property type="entry name" value="THIAMINE-PHOSPHATE SYNTHASE"/>
    <property type="match status" value="1"/>
</dbReference>
<feature type="binding site" evidence="9">
    <location>
        <position position="136"/>
    </location>
    <ligand>
        <name>4-amino-2-methyl-5-(diphosphooxymethyl)pyrimidine</name>
        <dbReference type="ChEBI" id="CHEBI:57841"/>
    </ligand>
</feature>
<evidence type="ECO:0000256" key="10">
    <source>
        <dbReference type="RuleBase" id="RU003826"/>
    </source>
</evidence>
<evidence type="ECO:0000313" key="14">
    <source>
        <dbReference type="Proteomes" id="UP000005010"/>
    </source>
</evidence>
<dbReference type="PANTHER" id="PTHR20857">
    <property type="entry name" value="THIAMINE-PHOSPHATE PYROPHOSPHORYLASE"/>
    <property type="match status" value="1"/>
</dbReference>
<evidence type="ECO:0000313" key="13">
    <source>
        <dbReference type="EMBL" id="AFI03352.1"/>
    </source>
</evidence>
<proteinExistence type="inferred from homology"/>
<accession>I0EK83</accession>
<feature type="binding site" evidence="9">
    <location>
        <position position="69"/>
    </location>
    <ligand>
        <name>4-amino-2-methyl-5-(diphosphooxymethyl)pyrimidine</name>
        <dbReference type="ChEBI" id="CHEBI:57841"/>
    </ligand>
</feature>
<dbReference type="EMBL" id="CP003479">
    <property type="protein sequence ID" value="AFI03352.1"/>
    <property type="molecule type" value="Genomic_DNA"/>
</dbReference>
<comment type="pathway">
    <text evidence="1 9 11">Cofactor biosynthesis; thiamine diphosphate biosynthesis; thiamine phosphate from 4-amino-2-methyl-5-diphosphomethylpyrimidine and 4-methyl-5-(2-phosphoethyl)-thiazole: step 1/1.</text>
</comment>
<keyword evidence="5 9" id="KW-0784">Thiamine biosynthesis</keyword>
<evidence type="ECO:0000256" key="11">
    <source>
        <dbReference type="RuleBase" id="RU004253"/>
    </source>
</evidence>
<name>I0EK83_HELC0</name>
<dbReference type="GO" id="GO:0009229">
    <property type="term" value="P:thiamine diphosphate biosynthetic process"/>
    <property type="evidence" value="ECO:0007669"/>
    <property type="project" value="UniProtKB-UniRule"/>
</dbReference>
<dbReference type="Proteomes" id="UP000005010">
    <property type="component" value="Chromosome"/>
</dbReference>
<dbReference type="HOGENOM" id="CLU_018272_3_1_7"/>
<comment type="catalytic activity">
    <reaction evidence="7 9 10">
        <text>2-(2-carboxy-4-methylthiazol-5-yl)ethyl phosphate + 4-amino-2-methyl-5-(diphosphooxymethyl)pyrimidine + 2 H(+) = thiamine phosphate + CO2 + diphosphate</text>
        <dbReference type="Rhea" id="RHEA:47848"/>
        <dbReference type="ChEBI" id="CHEBI:15378"/>
        <dbReference type="ChEBI" id="CHEBI:16526"/>
        <dbReference type="ChEBI" id="CHEBI:33019"/>
        <dbReference type="ChEBI" id="CHEBI:37575"/>
        <dbReference type="ChEBI" id="CHEBI:57841"/>
        <dbReference type="ChEBI" id="CHEBI:62890"/>
        <dbReference type="EC" id="2.5.1.3"/>
    </reaction>
</comment>
<gene>
    <name evidence="9" type="primary">thiE</name>
    <name evidence="13" type="ordered locus">HCW_00275</name>
</gene>
<dbReference type="InterPro" id="IPR034291">
    <property type="entry name" value="TMP_synthase"/>
</dbReference>
<evidence type="ECO:0000256" key="7">
    <source>
        <dbReference type="ARBA" id="ARBA00047851"/>
    </source>
</evidence>
<evidence type="ECO:0000256" key="4">
    <source>
        <dbReference type="ARBA" id="ARBA00022842"/>
    </source>
</evidence>
<dbReference type="InterPro" id="IPR013785">
    <property type="entry name" value="Aldolase_TIM"/>
</dbReference>
<dbReference type="InterPro" id="IPR022998">
    <property type="entry name" value="ThiamineP_synth_TenI"/>
</dbReference>
<keyword evidence="14" id="KW-1185">Reference proteome</keyword>
<dbReference type="GO" id="GO:0005737">
    <property type="term" value="C:cytoplasm"/>
    <property type="evidence" value="ECO:0007669"/>
    <property type="project" value="TreeGrafter"/>
</dbReference>
<comment type="catalytic activity">
    <reaction evidence="8 9 10">
        <text>2-[(2R,5Z)-2-carboxy-4-methylthiazol-5(2H)-ylidene]ethyl phosphate + 4-amino-2-methyl-5-(diphosphooxymethyl)pyrimidine + 2 H(+) = thiamine phosphate + CO2 + diphosphate</text>
        <dbReference type="Rhea" id="RHEA:47844"/>
        <dbReference type="ChEBI" id="CHEBI:15378"/>
        <dbReference type="ChEBI" id="CHEBI:16526"/>
        <dbReference type="ChEBI" id="CHEBI:33019"/>
        <dbReference type="ChEBI" id="CHEBI:37575"/>
        <dbReference type="ChEBI" id="CHEBI:57841"/>
        <dbReference type="ChEBI" id="CHEBI:62899"/>
        <dbReference type="EC" id="2.5.1.3"/>
    </reaction>
</comment>
<evidence type="ECO:0000256" key="9">
    <source>
        <dbReference type="HAMAP-Rule" id="MF_00097"/>
    </source>
</evidence>
<evidence type="ECO:0000256" key="2">
    <source>
        <dbReference type="ARBA" id="ARBA00022679"/>
    </source>
</evidence>
<evidence type="ECO:0000256" key="8">
    <source>
        <dbReference type="ARBA" id="ARBA00047883"/>
    </source>
</evidence>
<feature type="binding site" evidence="9">
    <location>
        <begin position="184"/>
        <end position="185"/>
    </location>
    <ligand>
        <name>2-[(2R,5Z)-2-carboxy-4-methylthiazol-5(2H)-ylidene]ethyl phosphate</name>
        <dbReference type="ChEBI" id="CHEBI:62899"/>
    </ligand>
</feature>
<feature type="binding site" evidence="9">
    <location>
        <position position="89"/>
    </location>
    <ligand>
        <name>Mg(2+)</name>
        <dbReference type="ChEBI" id="CHEBI:18420"/>
    </ligand>
</feature>
<dbReference type="Gene3D" id="3.20.20.70">
    <property type="entry name" value="Aldolase class I"/>
    <property type="match status" value="1"/>
</dbReference>
<dbReference type="PATRIC" id="fig|182217.3.peg.59"/>
<keyword evidence="4 9" id="KW-0460">Magnesium</keyword>
<dbReference type="UniPathway" id="UPA00060">
    <property type="reaction ID" value="UER00141"/>
</dbReference>
<protein>
    <recommendedName>
        <fullName evidence="9">Thiamine-phosphate synthase</fullName>
        <shortName evidence="9">TP synthase</shortName>
        <shortName evidence="9">TPS</shortName>
        <ecNumber evidence="9">2.5.1.3</ecNumber>
    </recommendedName>
    <alternativeName>
        <fullName evidence="9">Thiamine-phosphate pyrophosphorylase</fullName>
        <shortName evidence="9">TMP pyrophosphorylase</shortName>
        <shortName evidence="9">TMP-PPase</shortName>
    </alternativeName>
</protein>
<evidence type="ECO:0000259" key="12">
    <source>
        <dbReference type="Pfam" id="PF02581"/>
    </source>
</evidence>
<dbReference type="SUPFAM" id="SSF51391">
    <property type="entry name" value="Thiamin phosphate synthase"/>
    <property type="match status" value="1"/>
</dbReference>
<reference evidence="14" key="1">
    <citation type="submission" date="2012-04" db="EMBL/GenBank/DDBJ databases">
        <title>Complete genome sequence of Helicobacter cetorum strain MIT 00-7128.</title>
        <authorList>
            <person name="Kersulyte D."/>
            <person name="Berg D.E."/>
        </authorList>
    </citation>
    <scope>NUCLEOTIDE SEQUENCE [LARGE SCALE GENOMIC DNA]</scope>
    <source>
        <strain evidence="14">MIT 00-7128</strain>
    </source>
</reference>
<comment type="similarity">
    <text evidence="9 10">Belongs to the thiamine-phosphate synthase family.</text>
</comment>